<dbReference type="InterPro" id="IPR016166">
    <property type="entry name" value="FAD-bd_PCMH"/>
</dbReference>
<evidence type="ECO:0000256" key="3">
    <source>
        <dbReference type="ARBA" id="ARBA00022630"/>
    </source>
</evidence>
<dbReference type="EC" id="1.3.1.72" evidence="2"/>
<dbReference type="EMBL" id="KQ947426">
    <property type="protein sequence ID" value="KUJ11643.1"/>
    <property type="molecule type" value="Genomic_DNA"/>
</dbReference>
<dbReference type="PROSITE" id="PS51387">
    <property type="entry name" value="FAD_PCMH"/>
    <property type="match status" value="1"/>
</dbReference>
<evidence type="ECO:0000256" key="4">
    <source>
        <dbReference type="ARBA" id="ARBA00022692"/>
    </source>
</evidence>
<keyword evidence="5" id="KW-0274">FAD</keyword>
<comment type="subcellular location">
    <subcellularLocation>
        <location evidence="1">Membrane</location>
        <topology evidence="1">Single-pass membrane protein</topology>
    </subcellularLocation>
</comment>
<dbReference type="GO" id="GO:0050614">
    <property type="term" value="F:Delta24-sterol reductase activity"/>
    <property type="evidence" value="ECO:0007669"/>
    <property type="project" value="UniProtKB-EC"/>
</dbReference>
<dbReference type="KEGG" id="psco:LY89DRAFT_739068"/>
<organism evidence="10 11">
    <name type="scientific">Mollisia scopiformis</name>
    <name type="common">Conifer needle endophyte fungus</name>
    <name type="synonym">Phialocephala scopiformis</name>
    <dbReference type="NCBI Taxonomy" id="149040"/>
    <lineage>
        <taxon>Eukaryota</taxon>
        <taxon>Fungi</taxon>
        <taxon>Dikarya</taxon>
        <taxon>Ascomycota</taxon>
        <taxon>Pezizomycotina</taxon>
        <taxon>Leotiomycetes</taxon>
        <taxon>Helotiales</taxon>
        <taxon>Mollisiaceae</taxon>
        <taxon>Mollisia</taxon>
    </lineage>
</organism>
<dbReference type="InterPro" id="IPR036318">
    <property type="entry name" value="FAD-bd_PCMH-like_sf"/>
</dbReference>
<keyword evidence="8" id="KW-0472">Membrane</keyword>
<dbReference type="Proteomes" id="UP000070700">
    <property type="component" value="Unassembled WGS sequence"/>
</dbReference>
<keyword evidence="3" id="KW-0285">Flavoprotein</keyword>
<dbReference type="GO" id="GO:0005737">
    <property type="term" value="C:cytoplasm"/>
    <property type="evidence" value="ECO:0007669"/>
    <property type="project" value="TreeGrafter"/>
</dbReference>
<evidence type="ECO:0000256" key="7">
    <source>
        <dbReference type="ARBA" id="ARBA00023002"/>
    </source>
</evidence>
<dbReference type="InParanoid" id="A0A194WUK2"/>
<evidence type="ECO:0000256" key="8">
    <source>
        <dbReference type="ARBA" id="ARBA00023136"/>
    </source>
</evidence>
<dbReference type="PANTHER" id="PTHR10801">
    <property type="entry name" value="24-DEHYDROCHOLESTEROL REDUCTASE"/>
    <property type="match status" value="1"/>
</dbReference>
<dbReference type="RefSeq" id="XP_018065998.1">
    <property type="nucleotide sequence ID" value="XM_018220436.1"/>
</dbReference>
<keyword evidence="6" id="KW-1133">Transmembrane helix</keyword>
<evidence type="ECO:0000259" key="9">
    <source>
        <dbReference type="PROSITE" id="PS51387"/>
    </source>
</evidence>
<dbReference type="GeneID" id="28830162"/>
<dbReference type="InterPro" id="IPR016164">
    <property type="entry name" value="FAD-linked_Oxase-like_C"/>
</dbReference>
<dbReference type="PANTHER" id="PTHR10801:SF0">
    <property type="entry name" value="DELTA(24)-STEROL REDUCTASE"/>
    <property type="match status" value="1"/>
</dbReference>
<evidence type="ECO:0000313" key="10">
    <source>
        <dbReference type="EMBL" id="KUJ11643.1"/>
    </source>
</evidence>
<proteinExistence type="predicted"/>
<evidence type="ECO:0000313" key="11">
    <source>
        <dbReference type="Proteomes" id="UP000070700"/>
    </source>
</evidence>
<dbReference type="GO" id="GO:0000246">
    <property type="term" value="F:Delta24(24-1) sterol reductase activity"/>
    <property type="evidence" value="ECO:0007669"/>
    <property type="project" value="TreeGrafter"/>
</dbReference>
<dbReference type="SUPFAM" id="SSF55103">
    <property type="entry name" value="FAD-linked oxidases, C-terminal domain"/>
    <property type="match status" value="1"/>
</dbReference>
<evidence type="ECO:0000256" key="2">
    <source>
        <dbReference type="ARBA" id="ARBA00012405"/>
    </source>
</evidence>
<dbReference type="OrthoDB" id="415825at2759"/>
<evidence type="ECO:0000256" key="5">
    <source>
        <dbReference type="ARBA" id="ARBA00022827"/>
    </source>
</evidence>
<evidence type="ECO:0000256" key="1">
    <source>
        <dbReference type="ARBA" id="ARBA00004167"/>
    </source>
</evidence>
<name>A0A194WUK2_MOLSC</name>
<reference evidence="10 11" key="1">
    <citation type="submission" date="2015-10" db="EMBL/GenBank/DDBJ databases">
        <title>Full genome of DAOMC 229536 Phialocephala scopiformis, a fungal endophyte of spruce producing the potent anti-insectan compound rugulosin.</title>
        <authorList>
            <consortium name="DOE Joint Genome Institute"/>
            <person name="Walker A.K."/>
            <person name="Frasz S.L."/>
            <person name="Seifert K.A."/>
            <person name="Miller J.D."/>
            <person name="Mondo S.J."/>
            <person name="Labutti K."/>
            <person name="Lipzen A."/>
            <person name="Dockter R."/>
            <person name="Kennedy M."/>
            <person name="Grigoriev I.V."/>
            <person name="Spatafora J.W."/>
        </authorList>
    </citation>
    <scope>NUCLEOTIDE SEQUENCE [LARGE SCALE GENOMIC DNA]</scope>
    <source>
        <strain evidence="10 11">CBS 120377</strain>
    </source>
</reference>
<feature type="domain" description="FAD-binding PCMH-type" evidence="9">
    <location>
        <begin position="1"/>
        <end position="173"/>
    </location>
</feature>
<sequence length="516" mass="59117">MYDLHAHDDAVVAVSSRVRHFYESKRPFRIYHGSTNSTRESQRRHDNTVDTSSLNHVHHVDAEQKTALVEPNVPMDALVAATIGRSRLVPLVVMEFPGITVGGGFSGTSGESSSFRYGAFDTTINWIEIVLPNGDVTRAYRNKAEKTDLFWGAASAFGTLSVVTLLEVQLKDARPYVKLTYSLHDPMGATAMMREEIETDTSVNYLDGIVFSQSSTVVCSGRLADAPPPGSKVQRFARSIDPWFYVHAKRLHKRLQENPSNSITESVPLLDYLFRYDRGGFWVAKYSFKYFLVPYNRITRFILNPLMHTRVMYRALHLSGLANYYIIQDVGVPHNKVGEFTDWLHKTFNFYPLWLCPLHLARDTPNGGHGLHSEFAHLPPDKRGLMNFGIWGPGSANRHEFIRQNQALERKVQELGGKKWLYAHAYYTEEEFWSHYDRKSYDAVRAKYGASWMPSVYDKVKVDIASEDREMRKWIPWLLALFWSIWPLRGLYGVLKTMLGGDYLLTKRSHSYAKTD</sequence>
<protein>
    <recommendedName>
        <fullName evidence="2">Delta(24)-sterol reductase</fullName>
        <ecNumber evidence="2">1.3.1.72</ecNumber>
    </recommendedName>
</protein>
<dbReference type="InterPro" id="IPR016169">
    <property type="entry name" value="FAD-bd_PCMH_sub2"/>
</dbReference>
<dbReference type="GO" id="GO:0071949">
    <property type="term" value="F:FAD binding"/>
    <property type="evidence" value="ECO:0007669"/>
    <property type="project" value="InterPro"/>
</dbReference>
<dbReference type="Gene3D" id="3.30.465.10">
    <property type="match status" value="1"/>
</dbReference>
<dbReference type="GO" id="GO:0008202">
    <property type="term" value="P:steroid metabolic process"/>
    <property type="evidence" value="ECO:0007669"/>
    <property type="project" value="TreeGrafter"/>
</dbReference>
<evidence type="ECO:0000256" key="6">
    <source>
        <dbReference type="ARBA" id="ARBA00022989"/>
    </source>
</evidence>
<dbReference type="InterPro" id="IPR006094">
    <property type="entry name" value="Oxid_FAD_bind_N"/>
</dbReference>
<accession>A0A194WUK2</accession>
<dbReference type="STRING" id="149040.A0A194WUK2"/>
<gene>
    <name evidence="10" type="ORF">LY89DRAFT_739068</name>
</gene>
<dbReference type="SUPFAM" id="SSF56176">
    <property type="entry name" value="FAD-binding/transporter-associated domain-like"/>
    <property type="match status" value="1"/>
</dbReference>
<keyword evidence="11" id="KW-1185">Reference proteome</keyword>
<keyword evidence="4" id="KW-0812">Transmembrane</keyword>
<dbReference type="AlphaFoldDB" id="A0A194WUK2"/>
<dbReference type="InterPro" id="IPR040165">
    <property type="entry name" value="Diminuto-like"/>
</dbReference>
<dbReference type="Pfam" id="PF01565">
    <property type="entry name" value="FAD_binding_4"/>
    <property type="match status" value="1"/>
</dbReference>
<dbReference type="GO" id="GO:0016020">
    <property type="term" value="C:membrane"/>
    <property type="evidence" value="ECO:0007669"/>
    <property type="project" value="UniProtKB-SubCell"/>
</dbReference>
<keyword evidence="7" id="KW-0560">Oxidoreductase</keyword>